<comment type="caution">
    <text evidence="1">The sequence shown here is derived from an EMBL/GenBank/DDBJ whole genome shotgun (WGS) entry which is preliminary data.</text>
</comment>
<dbReference type="Gene3D" id="2.60.120.10">
    <property type="entry name" value="Jelly Rolls"/>
    <property type="match status" value="1"/>
</dbReference>
<accession>W1XDD4</accession>
<feature type="non-terminal residue" evidence="1">
    <location>
        <position position="79"/>
    </location>
</feature>
<gene>
    <name evidence="1" type="ORF">Q604_UNBC16740G0001</name>
</gene>
<dbReference type="InterPro" id="IPR018490">
    <property type="entry name" value="cNMP-bd_dom_sf"/>
</dbReference>
<reference evidence="1" key="1">
    <citation type="submission" date="2013-12" db="EMBL/GenBank/DDBJ databases">
        <title>A Varibaculum cambriense genome reconstructed from a premature infant gut community with otherwise low bacterial novelty that shifts toward anaerobic metabolism during the third week of life.</title>
        <authorList>
            <person name="Brown C.T."/>
            <person name="Sharon I."/>
            <person name="Thomas B.C."/>
            <person name="Castelle C.J."/>
            <person name="Morowitz M.J."/>
            <person name="Banfield J.F."/>
        </authorList>
    </citation>
    <scope>NUCLEOTIDE SEQUENCE</scope>
</reference>
<dbReference type="InterPro" id="IPR014710">
    <property type="entry name" value="RmlC-like_jellyroll"/>
</dbReference>
<name>W1XDD4_9ZZZZ</name>
<feature type="non-terminal residue" evidence="1">
    <location>
        <position position="1"/>
    </location>
</feature>
<dbReference type="EMBL" id="AZMM01016740">
    <property type="protein sequence ID" value="ETJ28357.1"/>
    <property type="molecule type" value="Genomic_DNA"/>
</dbReference>
<protein>
    <submittedName>
        <fullName evidence="1">Transcriptional regulator, Crp/Fnr family</fullName>
    </submittedName>
</protein>
<evidence type="ECO:0000313" key="1">
    <source>
        <dbReference type="EMBL" id="ETJ28357.1"/>
    </source>
</evidence>
<dbReference type="SUPFAM" id="SSF51206">
    <property type="entry name" value="cAMP-binding domain-like"/>
    <property type="match status" value="1"/>
</dbReference>
<dbReference type="AlphaFoldDB" id="W1XDD4"/>
<sequence length="79" mass="8727">TLVKCPLFNTLGEPELRGYLNNAKVIIHSYKKNDFIALAGDPMEGIGVILEGSALLTRENVMGQRVIMANLEQLKMIIV</sequence>
<organism evidence="1">
    <name type="scientific">human gut metagenome</name>
    <dbReference type="NCBI Taxonomy" id="408170"/>
    <lineage>
        <taxon>unclassified sequences</taxon>
        <taxon>metagenomes</taxon>
        <taxon>organismal metagenomes</taxon>
    </lineage>
</organism>
<proteinExistence type="predicted"/>